<feature type="domain" description="Polysaccharide biosynthesis protein CapD-like" evidence="3">
    <location>
        <begin position="296"/>
        <end position="583"/>
    </location>
</feature>
<feature type="transmembrane region" description="Helical" evidence="2">
    <location>
        <begin position="7"/>
        <end position="31"/>
    </location>
</feature>
<dbReference type="PANTHER" id="PTHR43318">
    <property type="entry name" value="UDP-N-ACETYLGLUCOSAMINE 4,6-DEHYDRATASE"/>
    <property type="match status" value="1"/>
</dbReference>
<evidence type="ECO:0000313" key="4">
    <source>
        <dbReference type="EMBL" id="GHC70110.1"/>
    </source>
</evidence>
<feature type="transmembrane region" description="Helical" evidence="2">
    <location>
        <begin position="43"/>
        <end position="64"/>
    </location>
</feature>
<evidence type="ECO:0000259" key="3">
    <source>
        <dbReference type="Pfam" id="PF02719"/>
    </source>
</evidence>
<keyword evidence="2" id="KW-0472">Membrane</keyword>
<dbReference type="InterPro" id="IPR003869">
    <property type="entry name" value="Polysac_CapD-like"/>
</dbReference>
<organism evidence="4 5">
    <name type="scientific">Limoniibacter endophyticus</name>
    <dbReference type="NCBI Taxonomy" id="1565040"/>
    <lineage>
        <taxon>Bacteria</taxon>
        <taxon>Pseudomonadati</taxon>
        <taxon>Pseudomonadota</taxon>
        <taxon>Alphaproteobacteria</taxon>
        <taxon>Hyphomicrobiales</taxon>
        <taxon>Bartonellaceae</taxon>
        <taxon>Limoniibacter</taxon>
    </lineage>
</organism>
<dbReference type="CDD" id="cd05237">
    <property type="entry name" value="UDP_invert_4-6DH_SDR_e"/>
    <property type="match status" value="1"/>
</dbReference>
<reference evidence="4" key="2">
    <citation type="submission" date="2020-09" db="EMBL/GenBank/DDBJ databases">
        <authorList>
            <person name="Sun Q."/>
            <person name="Kim S."/>
        </authorList>
    </citation>
    <scope>NUCLEOTIDE SEQUENCE</scope>
    <source>
        <strain evidence="4">KCTC 42097</strain>
    </source>
</reference>
<evidence type="ECO:0000256" key="1">
    <source>
        <dbReference type="ARBA" id="ARBA00007430"/>
    </source>
</evidence>
<proteinExistence type="inferred from homology"/>
<dbReference type="PANTHER" id="PTHR43318:SF1">
    <property type="entry name" value="POLYSACCHARIDE BIOSYNTHESIS PROTEIN EPSC-RELATED"/>
    <property type="match status" value="1"/>
</dbReference>
<keyword evidence="2" id="KW-1133">Transmembrane helix</keyword>
<evidence type="ECO:0000313" key="5">
    <source>
        <dbReference type="Proteomes" id="UP000641137"/>
    </source>
</evidence>
<evidence type="ECO:0000256" key="2">
    <source>
        <dbReference type="SAM" id="Phobius"/>
    </source>
</evidence>
<dbReference type="Pfam" id="PF02719">
    <property type="entry name" value="Polysacc_synt_2"/>
    <property type="match status" value="1"/>
</dbReference>
<dbReference type="Proteomes" id="UP000641137">
    <property type="component" value="Unassembled WGS sequence"/>
</dbReference>
<dbReference type="SUPFAM" id="SSF51735">
    <property type="entry name" value="NAD(P)-binding Rossmann-fold domains"/>
    <property type="match status" value="1"/>
</dbReference>
<accession>A0A8J3DPS7</accession>
<protein>
    <submittedName>
        <fullName evidence="4">Polysaccharide biosynthesis protein CapD</fullName>
    </submittedName>
</protein>
<dbReference type="Gene3D" id="3.40.50.720">
    <property type="entry name" value="NAD(P)-binding Rossmann-like Domain"/>
    <property type="match status" value="2"/>
</dbReference>
<gene>
    <name evidence="4" type="ORF">GCM10010136_16120</name>
</gene>
<keyword evidence="5" id="KW-1185">Reference proteome</keyword>
<dbReference type="AlphaFoldDB" id="A0A8J3DPS7"/>
<comment type="similarity">
    <text evidence="1">Belongs to the polysaccharide synthase family.</text>
</comment>
<keyword evidence="2" id="KW-0812">Transmembrane</keyword>
<comment type="caution">
    <text evidence="4">The sequence shown here is derived from an EMBL/GenBank/DDBJ whole genome shotgun (WGS) entry which is preliminary data.</text>
</comment>
<sequence>MSLTAHLTLRVGGVILDLIIAAASMTLAYYMAMGTLVAYVPEFPWRIAAFSMLVFCLMLMFSLHRATWRYVSIPEIISIIKLVIISNILYVIFAFLLVRGSYLPRSVPILTGLFMIAGMAGVRLTYRLFTEGGFAQFFTSPSPVPGARNALLFGFNDEAEAFVRNLRRSQKNNLNIVGVVDDTPINLLGSVQGLKILGQSRDLENIVNRLKTRGIHVTELLIAESQLSKKDLVAIIDHAGANNLKVKRIPDLNLTSNVSSDSLLEPRPIEITDLLGRPETKWDVGNVAKLISGQTVLITGAGGSIGSELTRQVASFCPKSIVSVDISEFNVYSLDKQIKTEFPAVELISRVADVRDKAVLNEVFALCKPDLVFHAAALKHVPLLEENALEAIKTNVLGTRIVADAALRHGVKNFVMISTDKAVNPTNVMGATKRAAEAYCQSLDIMSQTTRFKTVRFGNVLGSAGSVVPRFSEQIARGGPVTVTHPQITRYFMTIPEAVRLVLHASSHGMIGELTRGKIVVLDMGEPVRIVDLAERLIQLAGFRPYKDIDITFTGLRAGEKLYEELFDPDELRDGMTEEGFFIASPRLFDHNLMDRSLQELEAAVAKLDHLRSLELLSHLVPEYHPEHRASTDPFIPHHVPAV</sequence>
<reference evidence="4" key="1">
    <citation type="journal article" date="2014" name="Int. J. Syst. Evol. Microbiol.">
        <title>Complete genome sequence of Corynebacterium casei LMG S-19264T (=DSM 44701T), isolated from a smear-ripened cheese.</title>
        <authorList>
            <consortium name="US DOE Joint Genome Institute (JGI-PGF)"/>
            <person name="Walter F."/>
            <person name="Albersmeier A."/>
            <person name="Kalinowski J."/>
            <person name="Ruckert C."/>
        </authorList>
    </citation>
    <scope>NUCLEOTIDE SEQUENCE</scope>
    <source>
        <strain evidence="4">KCTC 42097</strain>
    </source>
</reference>
<dbReference type="InterPro" id="IPR036291">
    <property type="entry name" value="NAD(P)-bd_dom_sf"/>
</dbReference>
<feature type="transmembrane region" description="Helical" evidence="2">
    <location>
        <begin position="76"/>
        <end position="97"/>
    </location>
</feature>
<dbReference type="EMBL" id="BMZO01000005">
    <property type="protein sequence ID" value="GHC70110.1"/>
    <property type="molecule type" value="Genomic_DNA"/>
</dbReference>
<dbReference type="InterPro" id="IPR051203">
    <property type="entry name" value="Polysaccharide_Synthase-Rel"/>
</dbReference>
<name>A0A8J3DPS7_9HYPH</name>